<dbReference type="PANTHER" id="PTHR43537">
    <property type="entry name" value="TRANSCRIPTIONAL REGULATOR, GNTR FAMILY"/>
    <property type="match status" value="1"/>
</dbReference>
<dbReference type="Proteomes" id="UP000315647">
    <property type="component" value="Chromosome"/>
</dbReference>
<dbReference type="Gene3D" id="1.10.10.10">
    <property type="entry name" value="Winged helix-like DNA-binding domain superfamily/Winged helix DNA-binding domain"/>
    <property type="match status" value="1"/>
</dbReference>
<dbReference type="InterPro" id="IPR000524">
    <property type="entry name" value="Tscrpt_reg_HTH_GntR"/>
</dbReference>
<keyword evidence="1" id="KW-0805">Transcription regulation</keyword>
<dbReference type="InterPro" id="IPR008920">
    <property type="entry name" value="TF_FadR/GntR_C"/>
</dbReference>
<evidence type="ECO:0000313" key="5">
    <source>
        <dbReference type="EMBL" id="QDT27323.1"/>
    </source>
</evidence>
<name>A0A517Q6T6_9PLAN</name>
<dbReference type="GO" id="GO:0003677">
    <property type="term" value="F:DNA binding"/>
    <property type="evidence" value="ECO:0007669"/>
    <property type="project" value="UniProtKB-KW"/>
</dbReference>
<dbReference type="SMART" id="SM00345">
    <property type="entry name" value="HTH_GNTR"/>
    <property type="match status" value="1"/>
</dbReference>
<dbReference type="InterPro" id="IPR036390">
    <property type="entry name" value="WH_DNA-bd_sf"/>
</dbReference>
<reference evidence="5 6" key="1">
    <citation type="submission" date="2019-03" db="EMBL/GenBank/DDBJ databases">
        <title>Deep-cultivation of Planctomycetes and their phenomic and genomic characterization uncovers novel biology.</title>
        <authorList>
            <person name="Wiegand S."/>
            <person name="Jogler M."/>
            <person name="Boedeker C."/>
            <person name="Pinto D."/>
            <person name="Vollmers J."/>
            <person name="Rivas-Marin E."/>
            <person name="Kohn T."/>
            <person name="Peeters S.H."/>
            <person name="Heuer A."/>
            <person name="Rast P."/>
            <person name="Oberbeckmann S."/>
            <person name="Bunk B."/>
            <person name="Jeske O."/>
            <person name="Meyerdierks A."/>
            <person name="Storesund J.E."/>
            <person name="Kallscheuer N."/>
            <person name="Luecker S."/>
            <person name="Lage O.M."/>
            <person name="Pohl T."/>
            <person name="Merkel B.J."/>
            <person name="Hornburger P."/>
            <person name="Mueller R.-W."/>
            <person name="Bruemmer F."/>
            <person name="Labrenz M."/>
            <person name="Spormann A.M."/>
            <person name="Op den Camp H."/>
            <person name="Overmann J."/>
            <person name="Amann R."/>
            <person name="Jetten M.S.M."/>
            <person name="Mascher T."/>
            <person name="Medema M.H."/>
            <person name="Devos D.P."/>
            <person name="Kaster A.-K."/>
            <person name="Ovreas L."/>
            <person name="Rohde M."/>
            <person name="Galperin M.Y."/>
            <person name="Jogler C."/>
        </authorList>
    </citation>
    <scope>NUCLEOTIDE SEQUENCE [LARGE SCALE GENOMIC DNA]</scope>
    <source>
        <strain evidence="5 6">Enr10</strain>
    </source>
</reference>
<keyword evidence="2" id="KW-0238">DNA-binding</keyword>
<dbReference type="PROSITE" id="PS50949">
    <property type="entry name" value="HTH_GNTR"/>
    <property type="match status" value="1"/>
</dbReference>
<dbReference type="SMART" id="SM00895">
    <property type="entry name" value="FCD"/>
    <property type="match status" value="1"/>
</dbReference>
<gene>
    <name evidence="5" type="primary">mcbR_2</name>
    <name evidence="5" type="ORF">Enr10x_26400</name>
</gene>
<feature type="domain" description="HTH gntR-type" evidence="4">
    <location>
        <begin position="17"/>
        <end position="84"/>
    </location>
</feature>
<evidence type="ECO:0000256" key="3">
    <source>
        <dbReference type="ARBA" id="ARBA00023163"/>
    </source>
</evidence>
<evidence type="ECO:0000259" key="4">
    <source>
        <dbReference type="PROSITE" id="PS50949"/>
    </source>
</evidence>
<dbReference type="CDD" id="cd07377">
    <property type="entry name" value="WHTH_GntR"/>
    <property type="match status" value="1"/>
</dbReference>
<dbReference type="SUPFAM" id="SSF48008">
    <property type="entry name" value="GntR ligand-binding domain-like"/>
    <property type="match status" value="1"/>
</dbReference>
<dbReference type="AlphaFoldDB" id="A0A517Q6T6"/>
<dbReference type="PANTHER" id="PTHR43537:SF24">
    <property type="entry name" value="GLUCONATE OPERON TRANSCRIPTIONAL REPRESSOR"/>
    <property type="match status" value="1"/>
</dbReference>
<dbReference type="InterPro" id="IPR011711">
    <property type="entry name" value="GntR_C"/>
</dbReference>
<keyword evidence="3" id="KW-0804">Transcription</keyword>
<dbReference type="SUPFAM" id="SSF46785">
    <property type="entry name" value="Winged helix' DNA-binding domain"/>
    <property type="match status" value="1"/>
</dbReference>
<evidence type="ECO:0000313" key="6">
    <source>
        <dbReference type="Proteomes" id="UP000315647"/>
    </source>
</evidence>
<evidence type="ECO:0000256" key="2">
    <source>
        <dbReference type="ARBA" id="ARBA00023125"/>
    </source>
</evidence>
<protein>
    <submittedName>
        <fullName evidence="5">HTH-type transcriptional regulator McbR</fullName>
    </submittedName>
</protein>
<accession>A0A517Q6T6</accession>
<dbReference type="EMBL" id="CP037421">
    <property type="protein sequence ID" value="QDT27323.1"/>
    <property type="molecule type" value="Genomic_DNA"/>
</dbReference>
<sequence length="246" mass="27908">MSVSLSTRKSIMYEAVENLADRAYRFIRQELQEGKLTPGMQLVNRKLAERVGVSVIPVREAIHRLVSEGLVEHVPGAGAFVRNPNREDLEELYVLRDALESCAAAEAAHYITPHQLDDLDALMTEFHEIRDLVSQRSEGYATPSQFHRWLDCEAVFHQTVIEASGNRLIAKVIREHSAVTLVFESQRNSSRLLTMELAERTCRDKEDLLAALRAGDGPRAREVMSAQIQRGCRDVLAFLRQQERRS</sequence>
<dbReference type="InterPro" id="IPR036388">
    <property type="entry name" value="WH-like_DNA-bd_sf"/>
</dbReference>
<dbReference type="Pfam" id="PF00392">
    <property type="entry name" value="GntR"/>
    <property type="match status" value="1"/>
</dbReference>
<evidence type="ECO:0000256" key="1">
    <source>
        <dbReference type="ARBA" id="ARBA00023015"/>
    </source>
</evidence>
<dbReference type="GO" id="GO:0003700">
    <property type="term" value="F:DNA-binding transcription factor activity"/>
    <property type="evidence" value="ECO:0007669"/>
    <property type="project" value="InterPro"/>
</dbReference>
<keyword evidence="6" id="KW-1185">Reference proteome</keyword>
<proteinExistence type="predicted"/>
<dbReference type="Pfam" id="PF07729">
    <property type="entry name" value="FCD"/>
    <property type="match status" value="1"/>
</dbReference>
<dbReference type="Gene3D" id="1.20.120.530">
    <property type="entry name" value="GntR ligand-binding domain-like"/>
    <property type="match status" value="1"/>
</dbReference>
<organism evidence="5 6">
    <name type="scientific">Gimesia panareensis</name>
    <dbReference type="NCBI Taxonomy" id="2527978"/>
    <lineage>
        <taxon>Bacteria</taxon>
        <taxon>Pseudomonadati</taxon>
        <taxon>Planctomycetota</taxon>
        <taxon>Planctomycetia</taxon>
        <taxon>Planctomycetales</taxon>
        <taxon>Planctomycetaceae</taxon>
        <taxon>Gimesia</taxon>
    </lineage>
</organism>